<dbReference type="CDD" id="cd00009">
    <property type="entry name" value="AAA"/>
    <property type="match status" value="1"/>
</dbReference>
<dbReference type="Pfam" id="PF25601">
    <property type="entry name" value="AAA_lid_14"/>
    <property type="match status" value="1"/>
</dbReference>
<protein>
    <submittedName>
        <fullName evidence="8">PAS domain S-box-containing protein</fullName>
    </submittedName>
</protein>
<evidence type="ECO:0000256" key="5">
    <source>
        <dbReference type="ARBA" id="ARBA00023163"/>
    </source>
</evidence>
<dbReference type="InterPro" id="IPR025943">
    <property type="entry name" value="Sigma_54_int_dom_ATP-bd_2"/>
</dbReference>
<evidence type="ECO:0000259" key="6">
    <source>
        <dbReference type="PROSITE" id="PS50045"/>
    </source>
</evidence>
<keyword evidence="2" id="KW-0067">ATP-binding</keyword>
<dbReference type="Pfam" id="PF13426">
    <property type="entry name" value="PAS_9"/>
    <property type="match status" value="1"/>
</dbReference>
<dbReference type="InterPro" id="IPR029016">
    <property type="entry name" value="GAF-like_dom_sf"/>
</dbReference>
<dbReference type="Pfam" id="PF00158">
    <property type="entry name" value="Sigma54_activat"/>
    <property type="match status" value="1"/>
</dbReference>
<evidence type="ECO:0000256" key="1">
    <source>
        <dbReference type="ARBA" id="ARBA00022741"/>
    </source>
</evidence>
<evidence type="ECO:0000259" key="7">
    <source>
        <dbReference type="PROSITE" id="PS50112"/>
    </source>
</evidence>
<evidence type="ECO:0000256" key="4">
    <source>
        <dbReference type="ARBA" id="ARBA00023125"/>
    </source>
</evidence>
<name>A0A1M5UJ01_9CLOT</name>
<dbReference type="OrthoDB" id="9803970at2"/>
<dbReference type="GO" id="GO:0043565">
    <property type="term" value="F:sequence-specific DNA binding"/>
    <property type="evidence" value="ECO:0007669"/>
    <property type="project" value="InterPro"/>
</dbReference>
<dbReference type="GO" id="GO:0005524">
    <property type="term" value="F:ATP binding"/>
    <property type="evidence" value="ECO:0007669"/>
    <property type="project" value="UniProtKB-KW"/>
</dbReference>
<dbReference type="PROSITE" id="PS00688">
    <property type="entry name" value="SIGMA54_INTERACT_3"/>
    <property type="match status" value="1"/>
</dbReference>
<evidence type="ECO:0000256" key="2">
    <source>
        <dbReference type="ARBA" id="ARBA00022840"/>
    </source>
</evidence>
<keyword evidence="5" id="KW-0804">Transcription</keyword>
<dbReference type="InterPro" id="IPR025662">
    <property type="entry name" value="Sigma_54_int_dom_ATP-bd_1"/>
</dbReference>
<keyword evidence="1" id="KW-0547">Nucleotide-binding</keyword>
<gene>
    <name evidence="8" type="ORF">SAMN02745207_01760</name>
</gene>
<dbReference type="FunFam" id="3.40.50.300:FF:000006">
    <property type="entry name" value="DNA-binding transcriptional regulator NtrC"/>
    <property type="match status" value="1"/>
</dbReference>
<dbReference type="InterPro" id="IPR035965">
    <property type="entry name" value="PAS-like_dom_sf"/>
</dbReference>
<evidence type="ECO:0000313" key="8">
    <source>
        <dbReference type="EMBL" id="SHH62959.1"/>
    </source>
</evidence>
<reference evidence="8 9" key="1">
    <citation type="submission" date="2016-11" db="EMBL/GenBank/DDBJ databases">
        <authorList>
            <person name="Jaros S."/>
            <person name="Januszkiewicz K."/>
            <person name="Wedrychowicz H."/>
        </authorList>
    </citation>
    <scope>NUCLEOTIDE SEQUENCE [LARGE SCALE GENOMIC DNA]</scope>
    <source>
        <strain evidence="8 9">DSM 8605</strain>
    </source>
</reference>
<dbReference type="InterPro" id="IPR002078">
    <property type="entry name" value="Sigma_54_int"/>
</dbReference>
<dbReference type="AlphaFoldDB" id="A0A1M5UJ01"/>
<dbReference type="PROSITE" id="PS50112">
    <property type="entry name" value="PAS"/>
    <property type="match status" value="1"/>
</dbReference>
<dbReference type="NCBIfam" id="TIGR00229">
    <property type="entry name" value="sensory_box"/>
    <property type="match status" value="1"/>
</dbReference>
<dbReference type="InterPro" id="IPR003593">
    <property type="entry name" value="AAA+_ATPase"/>
</dbReference>
<dbReference type="PROSITE" id="PS00676">
    <property type="entry name" value="SIGMA54_INTERACT_2"/>
    <property type="match status" value="1"/>
</dbReference>
<evidence type="ECO:0000313" key="9">
    <source>
        <dbReference type="Proteomes" id="UP000184447"/>
    </source>
</evidence>
<accession>A0A1M5UJ01</accession>
<dbReference type="RefSeq" id="WP_084133474.1">
    <property type="nucleotide sequence ID" value="NZ_FQXM01000008.1"/>
</dbReference>
<dbReference type="Pfam" id="PF01590">
    <property type="entry name" value="GAF"/>
    <property type="match status" value="1"/>
</dbReference>
<dbReference type="PANTHER" id="PTHR32071">
    <property type="entry name" value="TRANSCRIPTIONAL REGULATORY PROTEIN"/>
    <property type="match status" value="1"/>
</dbReference>
<dbReference type="PROSITE" id="PS00675">
    <property type="entry name" value="SIGMA54_INTERACT_1"/>
    <property type="match status" value="1"/>
</dbReference>
<dbReference type="PRINTS" id="PR01590">
    <property type="entry name" value="HTHFIS"/>
</dbReference>
<dbReference type="CDD" id="cd00130">
    <property type="entry name" value="PAS"/>
    <property type="match status" value="1"/>
</dbReference>
<dbReference type="STRING" id="1121316.SAMN02745207_01760"/>
<dbReference type="SUPFAM" id="SSF46689">
    <property type="entry name" value="Homeodomain-like"/>
    <property type="match status" value="1"/>
</dbReference>
<proteinExistence type="predicted"/>
<dbReference type="InterPro" id="IPR058031">
    <property type="entry name" value="AAA_lid_NorR"/>
</dbReference>
<dbReference type="PROSITE" id="PS50045">
    <property type="entry name" value="SIGMA54_INTERACT_4"/>
    <property type="match status" value="1"/>
</dbReference>
<dbReference type="InterPro" id="IPR025944">
    <property type="entry name" value="Sigma_54_int_dom_CS"/>
</dbReference>
<evidence type="ECO:0000256" key="3">
    <source>
        <dbReference type="ARBA" id="ARBA00023015"/>
    </source>
</evidence>
<dbReference type="InterPro" id="IPR002197">
    <property type="entry name" value="HTH_Fis"/>
</dbReference>
<dbReference type="Gene3D" id="1.10.8.60">
    <property type="match status" value="1"/>
</dbReference>
<dbReference type="EMBL" id="FQXM01000008">
    <property type="protein sequence ID" value="SHH62959.1"/>
    <property type="molecule type" value="Genomic_DNA"/>
</dbReference>
<sequence>MPVQAMLDNNQKIYEKWESFINNKYIEENEETGLREEILQSWKRCKEFGIDPFNGETNDVLDKKNLNKRYRDLMPLLKMSKPFMDSIYKFLEDTEFIIRLTDKEGYVLLHIGTDTVIENYVEKGYSDGYSVKEESIGTNAIGITLRTGKPIQVLGAEHYLKENHKWTSSAAPIKDEENNIVAVLSITGSCELVHPHTLGMVVAAAEAIEKEISIEKSNEKLKSINDGFQQITESISEGILRIGSRERIVSVNKFARRLLSYKENDLIGEEFKTILSHDNRVELIKGILSGRKFEEEEIHFRTRTGQKKVCIANIFPIKSSSGVVKDGSVITFRESKVVHSLVNKIVGANARFTFDDILGESEPIKKAKKLGSISADINTTIFLQGESGTGKEMFAQAIHNKSDRRDFPFVFLNCGAIPRELVSSELFGYMEGAFTGAKRGGHPGKFELADGGTIFLDEIGDMPLDTQANLLRVLEERKIVRVGGHDVIPIDVRVIAATNKDLKKEVELGNFRDDLFYRINVMPIYTPALRERREDIKVLVDFFLRKFCDSSEKKIDKIDESFYSAMISYNWPGNVRELQNVMQRVVNVVEEGKILSYKDLPSNLKYNSTNDVTFIEEPLLTLEELESRAIKKTLKEMKGNIAATAKILGVGRSTLYRKMEKYKISEEKFKIINISKY</sequence>
<dbReference type="Gene3D" id="1.10.10.60">
    <property type="entry name" value="Homeodomain-like"/>
    <property type="match status" value="1"/>
</dbReference>
<dbReference type="Pfam" id="PF02954">
    <property type="entry name" value="HTH_8"/>
    <property type="match status" value="1"/>
</dbReference>
<feature type="domain" description="Sigma-54 factor interaction" evidence="6">
    <location>
        <begin position="357"/>
        <end position="587"/>
    </location>
</feature>
<feature type="domain" description="PAS" evidence="7">
    <location>
        <begin position="224"/>
        <end position="269"/>
    </location>
</feature>
<keyword evidence="9" id="KW-1185">Reference proteome</keyword>
<dbReference type="GO" id="GO:0006355">
    <property type="term" value="P:regulation of DNA-templated transcription"/>
    <property type="evidence" value="ECO:0007669"/>
    <property type="project" value="InterPro"/>
</dbReference>
<dbReference type="PANTHER" id="PTHR32071:SF57">
    <property type="entry name" value="C4-DICARBOXYLATE TRANSPORT TRANSCRIPTIONAL REGULATORY PROTEIN DCTD"/>
    <property type="match status" value="1"/>
</dbReference>
<dbReference type="InterPro" id="IPR009057">
    <property type="entry name" value="Homeodomain-like_sf"/>
</dbReference>
<dbReference type="Gene3D" id="3.30.450.40">
    <property type="match status" value="1"/>
</dbReference>
<keyword evidence="3" id="KW-0805">Transcription regulation</keyword>
<dbReference type="Proteomes" id="UP000184447">
    <property type="component" value="Unassembled WGS sequence"/>
</dbReference>
<dbReference type="InterPro" id="IPR027417">
    <property type="entry name" value="P-loop_NTPase"/>
</dbReference>
<dbReference type="SMART" id="SM00382">
    <property type="entry name" value="AAA"/>
    <property type="match status" value="1"/>
</dbReference>
<dbReference type="SUPFAM" id="SSF52540">
    <property type="entry name" value="P-loop containing nucleoside triphosphate hydrolases"/>
    <property type="match status" value="1"/>
</dbReference>
<dbReference type="SUPFAM" id="SSF55785">
    <property type="entry name" value="PYP-like sensor domain (PAS domain)"/>
    <property type="match status" value="1"/>
</dbReference>
<dbReference type="Gene3D" id="3.40.50.300">
    <property type="entry name" value="P-loop containing nucleotide triphosphate hydrolases"/>
    <property type="match status" value="1"/>
</dbReference>
<dbReference type="Gene3D" id="3.30.450.20">
    <property type="entry name" value="PAS domain"/>
    <property type="match status" value="1"/>
</dbReference>
<organism evidence="8 9">
    <name type="scientific">Clostridium grantii DSM 8605</name>
    <dbReference type="NCBI Taxonomy" id="1121316"/>
    <lineage>
        <taxon>Bacteria</taxon>
        <taxon>Bacillati</taxon>
        <taxon>Bacillota</taxon>
        <taxon>Clostridia</taxon>
        <taxon>Eubacteriales</taxon>
        <taxon>Clostridiaceae</taxon>
        <taxon>Clostridium</taxon>
    </lineage>
</organism>
<dbReference type="InterPro" id="IPR000014">
    <property type="entry name" value="PAS"/>
</dbReference>
<keyword evidence="4" id="KW-0238">DNA-binding</keyword>
<dbReference type="InterPro" id="IPR003018">
    <property type="entry name" value="GAF"/>
</dbReference>